<evidence type="ECO:0000256" key="6">
    <source>
        <dbReference type="ARBA" id="ARBA00022692"/>
    </source>
</evidence>
<evidence type="ECO:0000256" key="12">
    <source>
        <dbReference type="ARBA" id="ARBA00023170"/>
    </source>
</evidence>
<evidence type="ECO:0000313" key="20">
    <source>
        <dbReference type="Proteomes" id="UP000289718"/>
    </source>
</evidence>
<evidence type="ECO:0000256" key="2">
    <source>
        <dbReference type="ARBA" id="ARBA00009810"/>
    </source>
</evidence>
<feature type="chain" id="PRO_5021023210" evidence="16">
    <location>
        <begin position="24"/>
        <end position="801"/>
    </location>
</feature>
<comment type="subcellular location">
    <subcellularLocation>
        <location evidence="1 14">Cell outer membrane</location>
        <topology evidence="1 14">Multi-pass membrane protein</topology>
    </subcellularLocation>
</comment>
<evidence type="ECO:0000256" key="8">
    <source>
        <dbReference type="ARBA" id="ARBA00023004"/>
    </source>
</evidence>
<keyword evidence="12 19" id="KW-0675">Receptor</keyword>
<keyword evidence="4 14" id="KW-1134">Transmembrane beta strand</keyword>
<dbReference type="GO" id="GO:0009279">
    <property type="term" value="C:cell outer membrane"/>
    <property type="evidence" value="ECO:0007669"/>
    <property type="project" value="UniProtKB-SubCell"/>
</dbReference>
<gene>
    <name evidence="19" type="ORF">CP965_03405</name>
</gene>
<comment type="caution">
    <text evidence="19">The sequence shown here is derived from an EMBL/GenBank/DDBJ whole genome shotgun (WGS) entry which is preliminary data.</text>
</comment>
<protein>
    <submittedName>
        <fullName evidence="19">TonB-dependent siderophore receptor</fullName>
    </submittedName>
</protein>
<feature type="domain" description="TonB-dependent receptor-like beta-barrel" evidence="17">
    <location>
        <begin position="320"/>
        <end position="769"/>
    </location>
</feature>
<dbReference type="AlphaFoldDB" id="A0A4Q1AZR6"/>
<dbReference type="PROSITE" id="PS52016">
    <property type="entry name" value="TONB_DEPENDENT_REC_3"/>
    <property type="match status" value="1"/>
</dbReference>
<keyword evidence="20" id="KW-1185">Reference proteome</keyword>
<dbReference type="InterPro" id="IPR010917">
    <property type="entry name" value="TonB_rcpt_CS"/>
</dbReference>
<feature type="domain" description="TonB-dependent receptor plug" evidence="18">
    <location>
        <begin position="142"/>
        <end position="246"/>
    </location>
</feature>
<name>A0A4Q1AZR6_9BACT</name>
<keyword evidence="8" id="KW-0408">Iron</keyword>
<sequence>MNYGKKALVASSLVLAFSMNLFADEVYTIKDKTLKEALEIISKKSNLSYIANDELLEFEKINNIENIEGTQKALDKLLQGTGLKAIIKNEAIVIVKSEVKNSSKNGNDLGTFDIISRSTKTDNTSSYTLGETSTATKLNMSLKETPQSISIMSRQRIEDQGLDGMIQLLEQTPGINVQSQGNSRFKIYSRGGYQISSYQLDGIPTYSDTGTQTVSQALSDTVIYDHIEVLRGAAGLMTGSGEPSGTINMVRKKPTTEFQGNVEVTAGSWDLYRINADVSSSLNDSGSIRARMVAAYQKNKSFVDYLEEEKKVLYGIVEADISDNTLVNIGLDYQEYNPIGHSSVGSLLFYDDLSRTDFDRSNSQAIKWGYDNKDTYNIFTTVNHYFNNDWKLKASINHLNTDREFNFGESAGSLFDKDTGDSVRIWGAKGTTEQSQTGLHLTLDGTYQLFGREHELVVGYNYSKYQNEHIPGKDISGVDGSLINYYTWGNNTPRTVTDGALYKSNKDITQSGTYLASRIHPNDDLSLIFGGRFSKYEIKEKWDWTELTQYNSDKTFKENAFTPYVGLVYDLNNEHTIYTSYSTIFQPQDYRDKNGQSLDPLESINYEIGYKNELFNGALNSSIALYQIDQTDLAVVDAENTIIGTTDAAYKSIDGAKTKGIDIEVVGEIIPNLNAQMSYTYAKTDDENGKQINTVFPEHMIKIWTTYKINKLTLGGGINWQNKIFFDTASLMTAGSNVYAEQESYYVVNLMSKYEMNKNLELSVNINNLFDKKYYDSLDEQFLAGSYGAPRNFTFSLKYKF</sequence>
<dbReference type="Gene3D" id="2.170.130.10">
    <property type="entry name" value="TonB-dependent receptor, plug domain"/>
    <property type="match status" value="1"/>
</dbReference>
<dbReference type="SUPFAM" id="SSF56935">
    <property type="entry name" value="Porins"/>
    <property type="match status" value="1"/>
</dbReference>
<evidence type="ECO:0000256" key="11">
    <source>
        <dbReference type="ARBA" id="ARBA00023136"/>
    </source>
</evidence>
<dbReference type="EMBL" id="NXIE01000001">
    <property type="protein sequence ID" value="RXK14510.1"/>
    <property type="molecule type" value="Genomic_DNA"/>
</dbReference>
<evidence type="ECO:0000256" key="1">
    <source>
        <dbReference type="ARBA" id="ARBA00004571"/>
    </source>
</evidence>
<evidence type="ECO:0000259" key="17">
    <source>
        <dbReference type="Pfam" id="PF00593"/>
    </source>
</evidence>
<evidence type="ECO:0000256" key="14">
    <source>
        <dbReference type="PROSITE-ProRule" id="PRU01360"/>
    </source>
</evidence>
<reference evidence="19 20" key="1">
    <citation type="submission" date="2017-09" db="EMBL/GenBank/DDBJ databases">
        <title>Genomics of the genus Arcobacter.</title>
        <authorList>
            <person name="Perez-Cataluna A."/>
            <person name="Figueras M.J."/>
            <person name="Salas-Masso N."/>
        </authorList>
    </citation>
    <scope>NUCLEOTIDE SEQUENCE [LARGE SCALE GENOMIC DNA]</scope>
    <source>
        <strain evidence="19 20">F156-34</strain>
    </source>
</reference>
<dbReference type="InterPro" id="IPR037066">
    <property type="entry name" value="Plug_dom_sf"/>
</dbReference>
<evidence type="ECO:0000256" key="7">
    <source>
        <dbReference type="ARBA" id="ARBA00022729"/>
    </source>
</evidence>
<dbReference type="OrthoDB" id="174652at2"/>
<keyword evidence="7 16" id="KW-0732">Signal</keyword>
<accession>A0A4Q1AZR6</accession>
<dbReference type="Pfam" id="PF07715">
    <property type="entry name" value="Plug"/>
    <property type="match status" value="1"/>
</dbReference>
<dbReference type="PROSITE" id="PS01156">
    <property type="entry name" value="TONB_DEPENDENT_REC_2"/>
    <property type="match status" value="1"/>
</dbReference>
<dbReference type="GO" id="GO:0038023">
    <property type="term" value="F:signaling receptor activity"/>
    <property type="evidence" value="ECO:0007669"/>
    <property type="project" value="InterPro"/>
</dbReference>
<keyword evidence="6 14" id="KW-0812">Transmembrane</keyword>
<evidence type="ECO:0000256" key="3">
    <source>
        <dbReference type="ARBA" id="ARBA00022448"/>
    </source>
</evidence>
<dbReference type="Pfam" id="PF00593">
    <property type="entry name" value="TonB_dep_Rec_b-barrel"/>
    <property type="match status" value="1"/>
</dbReference>
<dbReference type="InterPro" id="IPR036942">
    <property type="entry name" value="Beta-barrel_TonB_sf"/>
</dbReference>
<evidence type="ECO:0000256" key="5">
    <source>
        <dbReference type="ARBA" id="ARBA00022496"/>
    </source>
</evidence>
<keyword evidence="11 14" id="KW-0472">Membrane</keyword>
<organism evidence="19 20">
    <name type="scientific">Halarcobacter mediterraneus</name>
    <dbReference type="NCBI Taxonomy" id="2023153"/>
    <lineage>
        <taxon>Bacteria</taxon>
        <taxon>Pseudomonadati</taxon>
        <taxon>Campylobacterota</taxon>
        <taxon>Epsilonproteobacteria</taxon>
        <taxon>Campylobacterales</taxon>
        <taxon>Arcobacteraceae</taxon>
        <taxon>Halarcobacter</taxon>
    </lineage>
</organism>
<dbReference type="InterPro" id="IPR039426">
    <property type="entry name" value="TonB-dep_rcpt-like"/>
</dbReference>
<dbReference type="PANTHER" id="PTHR32552:SF74">
    <property type="entry name" value="HYDROXAMATE SIDEROPHORE RECEPTOR FHUE"/>
    <property type="match status" value="1"/>
</dbReference>
<keyword evidence="10 15" id="KW-0798">TonB box</keyword>
<keyword evidence="9" id="KW-0406">Ion transport</keyword>
<evidence type="ECO:0000313" key="19">
    <source>
        <dbReference type="EMBL" id="RXK14510.1"/>
    </source>
</evidence>
<evidence type="ECO:0000256" key="16">
    <source>
        <dbReference type="SAM" id="SignalP"/>
    </source>
</evidence>
<keyword evidence="13 14" id="KW-0998">Cell outer membrane</keyword>
<dbReference type="InterPro" id="IPR000531">
    <property type="entry name" value="Beta-barrel_TonB"/>
</dbReference>
<dbReference type="Proteomes" id="UP000289718">
    <property type="component" value="Unassembled WGS sequence"/>
</dbReference>
<dbReference type="GO" id="GO:0015344">
    <property type="term" value="F:siderophore uptake transmembrane transporter activity"/>
    <property type="evidence" value="ECO:0007669"/>
    <property type="project" value="TreeGrafter"/>
</dbReference>
<dbReference type="NCBIfam" id="TIGR01783">
    <property type="entry name" value="TonB-siderophor"/>
    <property type="match status" value="1"/>
</dbReference>
<dbReference type="RefSeq" id="WP_129060650.1">
    <property type="nucleotide sequence ID" value="NZ_NXIE01000001.1"/>
</dbReference>
<dbReference type="PANTHER" id="PTHR32552">
    <property type="entry name" value="FERRICHROME IRON RECEPTOR-RELATED"/>
    <property type="match status" value="1"/>
</dbReference>
<keyword evidence="3 14" id="KW-0813">Transport</keyword>
<comment type="similarity">
    <text evidence="2 14 15">Belongs to the TonB-dependent receptor family.</text>
</comment>
<keyword evidence="5" id="KW-0410">Iron transport</keyword>
<dbReference type="FunFam" id="2.170.130.10:FF:000010">
    <property type="entry name" value="Ferripyoverdine receptor"/>
    <property type="match status" value="1"/>
</dbReference>
<dbReference type="InterPro" id="IPR010105">
    <property type="entry name" value="TonB_sidphr_rcpt"/>
</dbReference>
<evidence type="ECO:0000256" key="4">
    <source>
        <dbReference type="ARBA" id="ARBA00022452"/>
    </source>
</evidence>
<dbReference type="CDD" id="cd01347">
    <property type="entry name" value="ligand_gated_channel"/>
    <property type="match status" value="1"/>
</dbReference>
<evidence type="ECO:0000256" key="10">
    <source>
        <dbReference type="ARBA" id="ARBA00023077"/>
    </source>
</evidence>
<evidence type="ECO:0000256" key="13">
    <source>
        <dbReference type="ARBA" id="ARBA00023237"/>
    </source>
</evidence>
<feature type="signal peptide" evidence="16">
    <location>
        <begin position="1"/>
        <end position="23"/>
    </location>
</feature>
<evidence type="ECO:0000256" key="9">
    <source>
        <dbReference type="ARBA" id="ARBA00023065"/>
    </source>
</evidence>
<dbReference type="GO" id="GO:0015891">
    <property type="term" value="P:siderophore transport"/>
    <property type="evidence" value="ECO:0007669"/>
    <property type="project" value="InterPro"/>
</dbReference>
<proteinExistence type="inferred from homology"/>
<evidence type="ECO:0000256" key="15">
    <source>
        <dbReference type="RuleBase" id="RU003357"/>
    </source>
</evidence>
<dbReference type="Gene3D" id="2.40.170.20">
    <property type="entry name" value="TonB-dependent receptor, beta-barrel domain"/>
    <property type="match status" value="1"/>
</dbReference>
<dbReference type="Gene3D" id="3.55.50.30">
    <property type="match status" value="1"/>
</dbReference>
<dbReference type="InterPro" id="IPR012910">
    <property type="entry name" value="Plug_dom"/>
</dbReference>
<evidence type="ECO:0000259" key="18">
    <source>
        <dbReference type="Pfam" id="PF07715"/>
    </source>
</evidence>